<keyword evidence="4" id="KW-0238">DNA-binding</keyword>
<keyword evidence="2" id="KW-0805">Transcription regulation</keyword>
<dbReference type="GO" id="GO:0003677">
    <property type="term" value="F:DNA binding"/>
    <property type="evidence" value="ECO:0007669"/>
    <property type="project" value="UniProtKB-KW"/>
</dbReference>
<feature type="domain" description="RNA polymerase sigma-70 region 4" evidence="7">
    <location>
        <begin position="104"/>
        <end position="153"/>
    </location>
</feature>
<dbReference type="GO" id="GO:0006352">
    <property type="term" value="P:DNA-templated transcription initiation"/>
    <property type="evidence" value="ECO:0007669"/>
    <property type="project" value="InterPro"/>
</dbReference>
<dbReference type="EMBL" id="DYZF01000184">
    <property type="protein sequence ID" value="HJE51770.1"/>
    <property type="molecule type" value="Genomic_DNA"/>
</dbReference>
<proteinExistence type="inferred from homology"/>
<comment type="caution">
    <text evidence="8">The sequence shown here is derived from an EMBL/GenBank/DDBJ whole genome shotgun (WGS) entry which is preliminary data.</text>
</comment>
<keyword evidence="3" id="KW-0731">Sigma factor</keyword>
<dbReference type="InterPro" id="IPR013324">
    <property type="entry name" value="RNA_pol_sigma_r3/r4-like"/>
</dbReference>
<dbReference type="CDD" id="cd06171">
    <property type="entry name" value="Sigma70_r4"/>
    <property type="match status" value="1"/>
</dbReference>
<comment type="similarity">
    <text evidence="1">Belongs to the sigma-70 factor family. ECF subfamily.</text>
</comment>
<dbReference type="InterPro" id="IPR007627">
    <property type="entry name" value="RNA_pol_sigma70_r2"/>
</dbReference>
<reference evidence="8" key="1">
    <citation type="journal article" date="2021" name="PeerJ">
        <title>Extensive microbial diversity within the chicken gut microbiome revealed by metagenomics and culture.</title>
        <authorList>
            <person name="Gilroy R."/>
            <person name="Ravi A."/>
            <person name="Getino M."/>
            <person name="Pursley I."/>
            <person name="Horton D.L."/>
            <person name="Alikhan N.F."/>
            <person name="Baker D."/>
            <person name="Gharbi K."/>
            <person name="Hall N."/>
            <person name="Watson M."/>
            <person name="Adriaenssens E.M."/>
            <person name="Foster-Nyarko E."/>
            <person name="Jarju S."/>
            <person name="Secka A."/>
            <person name="Antonio M."/>
            <person name="Oren A."/>
            <person name="Chaudhuri R.R."/>
            <person name="La Ragione R."/>
            <person name="Hildebrand F."/>
            <person name="Pallen M.J."/>
        </authorList>
    </citation>
    <scope>NUCLEOTIDE SEQUENCE</scope>
    <source>
        <strain evidence="8">ChiGjej3B3-7470</strain>
    </source>
</reference>
<dbReference type="Gene3D" id="1.10.10.10">
    <property type="entry name" value="Winged helix-like DNA-binding domain superfamily/Winged helix DNA-binding domain"/>
    <property type="match status" value="1"/>
</dbReference>
<dbReference type="GO" id="GO:0016987">
    <property type="term" value="F:sigma factor activity"/>
    <property type="evidence" value="ECO:0007669"/>
    <property type="project" value="UniProtKB-KW"/>
</dbReference>
<dbReference type="Proteomes" id="UP000712713">
    <property type="component" value="Unassembled WGS sequence"/>
</dbReference>
<evidence type="ECO:0000256" key="1">
    <source>
        <dbReference type="ARBA" id="ARBA00010641"/>
    </source>
</evidence>
<evidence type="ECO:0000313" key="9">
    <source>
        <dbReference type="Proteomes" id="UP000712713"/>
    </source>
</evidence>
<dbReference type="PANTHER" id="PTHR43133">
    <property type="entry name" value="RNA POLYMERASE ECF-TYPE SIGMA FACTO"/>
    <property type="match status" value="1"/>
</dbReference>
<evidence type="ECO:0000313" key="8">
    <source>
        <dbReference type="EMBL" id="HJE51770.1"/>
    </source>
</evidence>
<protein>
    <submittedName>
        <fullName evidence="8">SigE family RNA polymerase sigma factor</fullName>
    </submittedName>
</protein>
<dbReference type="Pfam" id="PF04545">
    <property type="entry name" value="Sigma70_r4"/>
    <property type="match status" value="1"/>
</dbReference>
<evidence type="ECO:0000259" key="6">
    <source>
        <dbReference type="Pfam" id="PF04542"/>
    </source>
</evidence>
<evidence type="ECO:0000256" key="3">
    <source>
        <dbReference type="ARBA" id="ARBA00023082"/>
    </source>
</evidence>
<gene>
    <name evidence="8" type="ORF">K8V15_07310</name>
</gene>
<feature type="domain" description="RNA polymerase sigma-70 region 2" evidence="6">
    <location>
        <begin position="12"/>
        <end position="75"/>
    </location>
</feature>
<dbReference type="InterPro" id="IPR013325">
    <property type="entry name" value="RNA_pol_sigma_r2"/>
</dbReference>
<dbReference type="SUPFAM" id="SSF88946">
    <property type="entry name" value="Sigma2 domain of RNA polymerase sigma factors"/>
    <property type="match status" value="1"/>
</dbReference>
<dbReference type="NCBIfam" id="TIGR02983">
    <property type="entry name" value="SigE-fam_strep"/>
    <property type="match status" value="1"/>
</dbReference>
<dbReference type="InterPro" id="IPR039425">
    <property type="entry name" value="RNA_pol_sigma-70-like"/>
</dbReference>
<name>A0A921JQV5_9ACTN</name>
<dbReference type="InterPro" id="IPR036388">
    <property type="entry name" value="WH-like_DNA-bd_sf"/>
</dbReference>
<evidence type="ECO:0000256" key="5">
    <source>
        <dbReference type="ARBA" id="ARBA00023163"/>
    </source>
</evidence>
<evidence type="ECO:0000259" key="7">
    <source>
        <dbReference type="Pfam" id="PF04545"/>
    </source>
</evidence>
<dbReference type="InterPro" id="IPR014284">
    <property type="entry name" value="RNA_pol_sigma-70_dom"/>
</dbReference>
<dbReference type="AlphaFoldDB" id="A0A921JQV5"/>
<sequence>MAQRDEDFHEFVQAHFVDLCRTGYLICGDRHRAEDATQESLLRVASKWGRLDNKLAYARRALLNALIDESRRPWRRESPRADHHDVAGANPTTRVDDRDELLRALATLSPRQRACVVLRHYRDLSVTETANALGISEGNVKRATSDGLAALKQHLTPLVHQGS</sequence>
<dbReference type="InterPro" id="IPR014325">
    <property type="entry name" value="RNA_pol_sigma-E_actinobac"/>
</dbReference>
<dbReference type="Pfam" id="PF04542">
    <property type="entry name" value="Sigma70_r2"/>
    <property type="match status" value="1"/>
</dbReference>
<dbReference type="NCBIfam" id="TIGR02937">
    <property type="entry name" value="sigma70-ECF"/>
    <property type="match status" value="1"/>
</dbReference>
<dbReference type="PANTHER" id="PTHR43133:SF50">
    <property type="entry name" value="ECF RNA POLYMERASE SIGMA FACTOR SIGM"/>
    <property type="match status" value="1"/>
</dbReference>
<organism evidence="8 9">
    <name type="scientific">Tessaracoccus flavescens</name>
    <dbReference type="NCBI Taxonomy" id="399497"/>
    <lineage>
        <taxon>Bacteria</taxon>
        <taxon>Bacillati</taxon>
        <taxon>Actinomycetota</taxon>
        <taxon>Actinomycetes</taxon>
        <taxon>Propionibacteriales</taxon>
        <taxon>Propionibacteriaceae</taxon>
        <taxon>Tessaracoccus</taxon>
    </lineage>
</organism>
<dbReference type="InterPro" id="IPR007630">
    <property type="entry name" value="RNA_pol_sigma70_r4"/>
</dbReference>
<reference evidence="8" key="2">
    <citation type="submission" date="2021-09" db="EMBL/GenBank/DDBJ databases">
        <authorList>
            <person name="Gilroy R."/>
        </authorList>
    </citation>
    <scope>NUCLEOTIDE SEQUENCE</scope>
    <source>
        <strain evidence="8">ChiGjej3B3-7470</strain>
    </source>
</reference>
<keyword evidence="5" id="KW-0804">Transcription</keyword>
<evidence type="ECO:0000256" key="2">
    <source>
        <dbReference type="ARBA" id="ARBA00023015"/>
    </source>
</evidence>
<accession>A0A921JQV5</accession>
<dbReference type="Gene3D" id="1.10.1740.10">
    <property type="match status" value="1"/>
</dbReference>
<evidence type="ECO:0000256" key="4">
    <source>
        <dbReference type="ARBA" id="ARBA00023125"/>
    </source>
</evidence>
<dbReference type="SUPFAM" id="SSF88659">
    <property type="entry name" value="Sigma3 and sigma4 domains of RNA polymerase sigma factors"/>
    <property type="match status" value="1"/>
</dbReference>